<feature type="chain" id="PRO_5043788759" description="Hemolymph juvenile hormone binding protein" evidence="1">
    <location>
        <begin position="21"/>
        <end position="282"/>
    </location>
</feature>
<dbReference type="InterPro" id="IPR038606">
    <property type="entry name" value="To_sf"/>
</dbReference>
<protein>
    <recommendedName>
        <fullName evidence="4">Hemolymph juvenile hormone binding protein</fullName>
    </recommendedName>
</protein>
<dbReference type="EMBL" id="JARQZJ010000067">
    <property type="protein sequence ID" value="KAK9881017.1"/>
    <property type="molecule type" value="Genomic_DNA"/>
</dbReference>
<name>A0AAW1UKF6_9CUCU</name>
<dbReference type="Gene3D" id="3.15.10.30">
    <property type="entry name" value="Haemolymph juvenile hormone binding protein"/>
    <property type="match status" value="1"/>
</dbReference>
<organism evidence="2 3">
    <name type="scientific">Henosepilachna vigintioctopunctata</name>
    <dbReference type="NCBI Taxonomy" id="420089"/>
    <lineage>
        <taxon>Eukaryota</taxon>
        <taxon>Metazoa</taxon>
        <taxon>Ecdysozoa</taxon>
        <taxon>Arthropoda</taxon>
        <taxon>Hexapoda</taxon>
        <taxon>Insecta</taxon>
        <taxon>Pterygota</taxon>
        <taxon>Neoptera</taxon>
        <taxon>Endopterygota</taxon>
        <taxon>Coleoptera</taxon>
        <taxon>Polyphaga</taxon>
        <taxon>Cucujiformia</taxon>
        <taxon>Coccinelloidea</taxon>
        <taxon>Coccinellidae</taxon>
        <taxon>Epilachninae</taxon>
        <taxon>Epilachnini</taxon>
        <taxon>Henosepilachna</taxon>
    </lineage>
</organism>
<evidence type="ECO:0008006" key="4">
    <source>
        <dbReference type="Google" id="ProtNLM"/>
    </source>
</evidence>
<gene>
    <name evidence="2" type="ORF">WA026_014360</name>
</gene>
<dbReference type="PANTHER" id="PTHR11008">
    <property type="entry name" value="PROTEIN TAKEOUT-LIKE PROTEIN"/>
    <property type="match status" value="1"/>
</dbReference>
<feature type="signal peptide" evidence="1">
    <location>
        <begin position="1"/>
        <end position="20"/>
    </location>
</feature>
<sequence length="282" mass="32247">MNRKLLSLLFVCVAFVYVDSTLELRLPTGSPFNFVTRITNTTFGLVRGGIGLFSRTLDRIINTFNRVEDRLRELFEEFRKQIVQGIPEFNVPILDPLHIDNVQFQIKHESGDFTGNASDVTIRHISKFVLDDVRFSDIGAWRFRLDLNITLPFITAEGMYNVNALIGDTIHVYGNGKFWAKIHHLELKISALLKLEGIRPRVSALGLGVKIKKLENNFEGLMKDKETSELYNKIISRMAPEALDILWPEVKKPIEKHTLSYINSVLDNASVASFVRRLFNLI</sequence>
<evidence type="ECO:0000313" key="3">
    <source>
        <dbReference type="Proteomes" id="UP001431783"/>
    </source>
</evidence>
<evidence type="ECO:0000256" key="1">
    <source>
        <dbReference type="SAM" id="SignalP"/>
    </source>
</evidence>
<accession>A0AAW1UKF6</accession>
<dbReference type="AlphaFoldDB" id="A0AAW1UKF6"/>
<dbReference type="Pfam" id="PF06585">
    <property type="entry name" value="JHBP"/>
    <property type="match status" value="1"/>
</dbReference>
<dbReference type="Proteomes" id="UP001431783">
    <property type="component" value="Unassembled WGS sequence"/>
</dbReference>
<dbReference type="InterPro" id="IPR010562">
    <property type="entry name" value="Haemolymph_juvenile_hormone-bd"/>
</dbReference>
<comment type="caution">
    <text evidence="2">The sequence shown here is derived from an EMBL/GenBank/DDBJ whole genome shotgun (WGS) entry which is preliminary data.</text>
</comment>
<dbReference type="SMART" id="SM00700">
    <property type="entry name" value="JHBP"/>
    <property type="match status" value="1"/>
</dbReference>
<dbReference type="PANTHER" id="PTHR11008:SF9">
    <property type="entry name" value="PROTEIN TAKEOUT-LIKE PROTEIN"/>
    <property type="match status" value="1"/>
</dbReference>
<keyword evidence="1" id="KW-0732">Signal</keyword>
<proteinExistence type="predicted"/>
<keyword evidence="3" id="KW-1185">Reference proteome</keyword>
<evidence type="ECO:0000313" key="2">
    <source>
        <dbReference type="EMBL" id="KAK9881017.1"/>
    </source>
</evidence>
<reference evidence="2 3" key="1">
    <citation type="submission" date="2023-03" db="EMBL/GenBank/DDBJ databases">
        <title>Genome insight into feeding habits of ladybird beetles.</title>
        <authorList>
            <person name="Li H.-S."/>
            <person name="Huang Y.-H."/>
            <person name="Pang H."/>
        </authorList>
    </citation>
    <scope>NUCLEOTIDE SEQUENCE [LARGE SCALE GENOMIC DNA]</scope>
    <source>
        <strain evidence="2">SYSU_2023b</strain>
        <tissue evidence="2">Whole body</tissue>
    </source>
</reference>